<gene>
    <name evidence="4" type="ORF">CVLEPA_LOCUS29090</name>
</gene>
<organism evidence="4 5">
    <name type="scientific">Clavelina lepadiformis</name>
    <name type="common">Light-bulb sea squirt</name>
    <name type="synonym">Ascidia lepadiformis</name>
    <dbReference type="NCBI Taxonomy" id="159417"/>
    <lineage>
        <taxon>Eukaryota</taxon>
        <taxon>Metazoa</taxon>
        <taxon>Chordata</taxon>
        <taxon>Tunicata</taxon>
        <taxon>Ascidiacea</taxon>
        <taxon>Aplousobranchia</taxon>
        <taxon>Clavelinidae</taxon>
        <taxon>Clavelina</taxon>
    </lineage>
</organism>
<accession>A0ABP0GZ17</accession>
<dbReference type="PANTHER" id="PTHR14119">
    <property type="entry name" value="HYDROLASE"/>
    <property type="match status" value="1"/>
</dbReference>
<dbReference type="Pfam" id="PF00857">
    <property type="entry name" value="Isochorismatase"/>
    <property type="match status" value="1"/>
</dbReference>
<dbReference type="CDD" id="cd02981">
    <property type="entry name" value="PDI_b_family"/>
    <property type="match status" value="1"/>
</dbReference>
<dbReference type="Gene3D" id="3.40.30.10">
    <property type="entry name" value="Glutaredoxin"/>
    <property type="match status" value="3"/>
</dbReference>
<protein>
    <recommendedName>
        <fullName evidence="2">Isochorismatase domain-containing protein 1</fullName>
    </recommendedName>
</protein>
<dbReference type="CDD" id="cd01012">
    <property type="entry name" value="YcaC_related"/>
    <property type="match status" value="1"/>
</dbReference>
<name>A0ABP0GZ17_CLALP</name>
<comment type="similarity">
    <text evidence="1">Belongs to the isochorismatase family.</text>
</comment>
<evidence type="ECO:0000256" key="1">
    <source>
        <dbReference type="ARBA" id="ARBA00006336"/>
    </source>
</evidence>
<dbReference type="Gene3D" id="3.40.50.850">
    <property type="entry name" value="Isochorismatase-like"/>
    <property type="match status" value="1"/>
</dbReference>
<dbReference type="Proteomes" id="UP001642483">
    <property type="component" value="Unassembled WGS sequence"/>
</dbReference>
<dbReference type="SUPFAM" id="SSF52499">
    <property type="entry name" value="Isochorismatase-like hydrolases"/>
    <property type="match status" value="1"/>
</dbReference>
<dbReference type="EMBL" id="CAWYQH010000152">
    <property type="protein sequence ID" value="CAK8695879.1"/>
    <property type="molecule type" value="Genomic_DNA"/>
</dbReference>
<evidence type="ECO:0000259" key="3">
    <source>
        <dbReference type="Pfam" id="PF00857"/>
    </source>
</evidence>
<dbReference type="Pfam" id="PF13848">
    <property type="entry name" value="Thioredoxin_6"/>
    <property type="match status" value="1"/>
</dbReference>
<evidence type="ECO:0000313" key="5">
    <source>
        <dbReference type="Proteomes" id="UP001642483"/>
    </source>
</evidence>
<dbReference type="InterPro" id="IPR036380">
    <property type="entry name" value="Isochorismatase-like_sf"/>
</dbReference>
<keyword evidence="5" id="KW-1185">Reference proteome</keyword>
<evidence type="ECO:0000256" key="2">
    <source>
        <dbReference type="ARBA" id="ARBA00040688"/>
    </source>
</evidence>
<proteinExistence type="inferred from homology"/>
<dbReference type="CDD" id="cd02961">
    <property type="entry name" value="PDI_a_family"/>
    <property type="match status" value="1"/>
</dbReference>
<comment type="caution">
    <text evidence="4">The sequence shown here is derived from an EMBL/GenBank/DDBJ whole genome shotgun (WGS) entry which is preliminary data.</text>
</comment>
<dbReference type="SUPFAM" id="SSF52833">
    <property type="entry name" value="Thioredoxin-like"/>
    <property type="match status" value="2"/>
</dbReference>
<feature type="domain" description="Isochorismatase-like" evidence="3">
    <location>
        <begin position="105"/>
        <end position="252"/>
    </location>
</feature>
<dbReference type="InterPro" id="IPR000868">
    <property type="entry name" value="Isochorismatase-like_dom"/>
</dbReference>
<reference evidence="4 5" key="1">
    <citation type="submission" date="2024-02" db="EMBL/GenBank/DDBJ databases">
        <authorList>
            <person name="Daric V."/>
            <person name="Darras S."/>
        </authorList>
    </citation>
    <scope>NUCLEOTIDE SEQUENCE [LARGE SCALE GENOMIC DNA]</scope>
</reference>
<evidence type="ECO:0000313" key="4">
    <source>
        <dbReference type="EMBL" id="CAK8695879.1"/>
    </source>
</evidence>
<dbReference type="InterPro" id="IPR050993">
    <property type="entry name" value="Isochorismatase_domain"/>
</dbReference>
<dbReference type="InterPro" id="IPR036249">
    <property type="entry name" value="Thioredoxin-like_sf"/>
</dbReference>
<sequence length="726" mass="83783">MPEQIVILKPEVMISVKCLFGYEDQAQLQDVKQGADKNDLRRLFSNLYEVNRGIILQYKAQFGDTEAWINMEDDFKIKDDFTQLRIIKSPLYKLNLGNLSPVTSVVFCCDMQERFRPAIKFFNEIVKVASRVLKASEILKIPLVVTEQYPRGLGKTVSDLDISHASVVAEKTKFSMLTPEVEDQLDKLPHVSSVILLGVETHVCVQQTTLDLLARGFEVHVLADATGSRSLTDRHVAYERLRRAGAIITTCETVLLQFVGDKNHEHFKAIQNLIKDLPPDTGLQRETMNIKVFVSFLCFLLPCQAGKDDYDKESYPRKDGVLLLDTHNFVAAMYKYKFVLVFCYGRNQESTKAEIEVAKIAKKLQDTESIVHVGKINIEKEYEIDRKYPVTRVPLLRLFKNGKTYDYTGKFNAEDALVWLDLAMNIPLQINLSSELKSLQDKVTVVLACFPGKSPKKAYETFNLVSENFVYDEYMPLPRFAMITSATVARNLGVTPGSVSVLQKFEDGLKIVYDGDTSNFDQLMKFVNEESRPVVYKHHMTEYGLKIIHETRTFQHLLFMSSDDRNYAQTWQNFKKAAKDFKKQPENQEVCFVHVDLKHHEKNKQHLNFFHIDEKKDLPCNRITKVDSYHSRFLPARKDFSYEGFVKFTKDCVQGYLKRYVRSENVPSDWDKYDVKVLVGKNYEDFVDDKKRTVFMMYCKSRSVYSASIPKLAKVLNVHWKISLPE</sequence>
<dbReference type="PANTHER" id="PTHR14119:SF17">
    <property type="entry name" value="ISOCHORISMATASE DOMAIN-CONTAINING PROTEIN 1"/>
    <property type="match status" value="1"/>
</dbReference>